<organism evidence="2 3">
    <name type="scientific">Octopus sinensis</name>
    <name type="common">East Asian common octopus</name>
    <dbReference type="NCBI Taxonomy" id="2607531"/>
    <lineage>
        <taxon>Eukaryota</taxon>
        <taxon>Metazoa</taxon>
        <taxon>Spiralia</taxon>
        <taxon>Lophotrochozoa</taxon>
        <taxon>Mollusca</taxon>
        <taxon>Cephalopoda</taxon>
        <taxon>Coleoidea</taxon>
        <taxon>Octopodiformes</taxon>
        <taxon>Octopoda</taxon>
        <taxon>Incirrata</taxon>
        <taxon>Octopodidae</taxon>
        <taxon>Octopus</taxon>
    </lineage>
</organism>
<evidence type="ECO:0000313" key="2">
    <source>
        <dbReference type="Proteomes" id="UP000515154"/>
    </source>
</evidence>
<dbReference type="SUPFAM" id="SSF52540">
    <property type="entry name" value="P-loop containing nucleoside triphosphate hydrolases"/>
    <property type="match status" value="1"/>
</dbReference>
<proteinExistence type="predicted"/>
<dbReference type="Pfam" id="PF21530">
    <property type="entry name" value="Pif1_2B_dom"/>
    <property type="match status" value="1"/>
</dbReference>
<feature type="non-terminal residue" evidence="3">
    <location>
        <position position="213"/>
    </location>
</feature>
<dbReference type="RefSeq" id="XP_029654914.1">
    <property type="nucleotide sequence ID" value="XM_029799054.1"/>
</dbReference>
<dbReference type="KEGG" id="osn:115228479"/>
<protein>
    <submittedName>
        <fullName evidence="3">Uncharacterized protein LOC115228479</fullName>
    </submittedName>
</protein>
<name>A0A6P7TRQ3_9MOLL</name>
<dbReference type="PANTHER" id="PTHR10492:SF57">
    <property type="entry name" value="ATP-DEPENDENT DNA HELICASE"/>
    <property type="match status" value="1"/>
</dbReference>
<reference evidence="3" key="1">
    <citation type="submission" date="2025-08" db="UniProtKB">
        <authorList>
            <consortium name="RefSeq"/>
        </authorList>
    </citation>
    <scope>IDENTIFICATION</scope>
</reference>
<keyword evidence="2" id="KW-1185">Reference proteome</keyword>
<dbReference type="InterPro" id="IPR027417">
    <property type="entry name" value="P-loop_NTPase"/>
</dbReference>
<dbReference type="InterPro" id="IPR049163">
    <property type="entry name" value="Pif1-like_2B_dom"/>
</dbReference>
<sequence>MRVHVFGDEHKATFSVQLLDVSNGTVAGHTDGFIHLPFGNFVPTIDNLISAVFLDIASQSLHKTCLQGIAMLAPHNKTVDAINKKLFDLLPGEKLSFKSIGTHENPEDMTIFTTEFLNSQTPPELPPHELHLKVVAPIMLLRNLDAPMCNGTRMRIKNIYSRVLQETILNGPANVHDVLITPMSLTPSDTIYKFKRLQFPIKLSFAMTLIPIF</sequence>
<accession>A0A6P7TRQ3</accession>
<dbReference type="AlphaFoldDB" id="A0A6P7TRQ3"/>
<feature type="domain" description="DNA helicase Pif1-like 2B" evidence="1">
    <location>
        <begin position="115"/>
        <end position="157"/>
    </location>
</feature>
<evidence type="ECO:0000313" key="3">
    <source>
        <dbReference type="RefSeq" id="XP_029654914.1"/>
    </source>
</evidence>
<dbReference type="PANTHER" id="PTHR10492">
    <property type="match status" value="1"/>
</dbReference>
<evidence type="ECO:0000259" key="1">
    <source>
        <dbReference type="Pfam" id="PF21530"/>
    </source>
</evidence>
<gene>
    <name evidence="3" type="primary">LOC115228479</name>
</gene>
<dbReference type="Proteomes" id="UP000515154">
    <property type="component" value="Unplaced"/>
</dbReference>